<keyword evidence="10" id="KW-1185">Reference proteome</keyword>
<keyword evidence="2 7" id="KW-0963">Cytoplasm</keyword>
<proteinExistence type="inferred from homology"/>
<feature type="domain" description="SpoVT-AbrB" evidence="8">
    <location>
        <begin position="7"/>
        <end position="52"/>
    </location>
</feature>
<keyword evidence="3" id="KW-0677">Repeat</keyword>
<reference evidence="9 10" key="1">
    <citation type="submission" date="2020-12" db="EMBL/GenBank/DDBJ databases">
        <title>Revised draft genomes of Rhodomicrobium vannielii ATCC 17100 and Rhodomicrobium udaipurense JA643.</title>
        <authorList>
            <person name="Conners E.M."/>
            <person name="Davenport E.J."/>
            <person name="Bose A."/>
        </authorList>
    </citation>
    <scope>NUCLEOTIDE SEQUENCE [LARGE SCALE GENOMIC DNA]</scope>
    <source>
        <strain evidence="9 10">JA643</strain>
    </source>
</reference>
<evidence type="ECO:0000259" key="8">
    <source>
        <dbReference type="PROSITE" id="PS51740"/>
    </source>
</evidence>
<dbReference type="CDD" id="cd16320">
    <property type="entry name" value="MraZ_N"/>
    <property type="match status" value="1"/>
</dbReference>
<dbReference type="AlphaFoldDB" id="A0A8I1GJ86"/>
<dbReference type="CDD" id="cd16321">
    <property type="entry name" value="MraZ_C"/>
    <property type="match status" value="1"/>
</dbReference>
<sequence>MDEFASRIDSKVDQRGRVAIPAPFRAVLAQEGTSEIHCYPHLDYATIEAGGSRLVEEIKEIVGRQPTGSALREALELVYFGECEKLKVDPDGRTVLPKRLRDHAGITETAVFVGLGNKFQIWEPEAYNKFRERAREQALALRKELGAGSR</sequence>
<dbReference type="InterPro" id="IPR007159">
    <property type="entry name" value="SpoVT-AbrB_dom"/>
</dbReference>
<dbReference type="GO" id="GO:0003700">
    <property type="term" value="F:DNA-binding transcription factor activity"/>
    <property type="evidence" value="ECO:0007669"/>
    <property type="project" value="UniProtKB-UniRule"/>
</dbReference>
<dbReference type="Proteomes" id="UP000623250">
    <property type="component" value="Unassembled WGS sequence"/>
</dbReference>
<comment type="subunit">
    <text evidence="7">Forms oligomers.</text>
</comment>
<gene>
    <name evidence="7" type="primary">mraZ</name>
    <name evidence="9" type="ORF">JDN41_15705</name>
</gene>
<dbReference type="GO" id="GO:2000143">
    <property type="term" value="P:negative regulation of DNA-templated transcription initiation"/>
    <property type="evidence" value="ECO:0007669"/>
    <property type="project" value="TreeGrafter"/>
</dbReference>
<protein>
    <recommendedName>
        <fullName evidence="1 7">Transcriptional regulator MraZ</fullName>
    </recommendedName>
</protein>
<evidence type="ECO:0000256" key="5">
    <source>
        <dbReference type="ARBA" id="ARBA00023125"/>
    </source>
</evidence>
<comment type="subcellular location">
    <subcellularLocation>
        <location evidence="7">Cytoplasm</location>
        <location evidence="7">Nucleoid</location>
    </subcellularLocation>
</comment>
<dbReference type="PROSITE" id="PS51740">
    <property type="entry name" value="SPOVT_ABRB"/>
    <property type="match status" value="2"/>
</dbReference>
<organism evidence="9 10">
    <name type="scientific">Rhodomicrobium udaipurense</name>
    <dbReference type="NCBI Taxonomy" id="1202716"/>
    <lineage>
        <taxon>Bacteria</taxon>
        <taxon>Pseudomonadati</taxon>
        <taxon>Pseudomonadota</taxon>
        <taxon>Alphaproteobacteria</taxon>
        <taxon>Hyphomicrobiales</taxon>
        <taxon>Hyphomicrobiaceae</taxon>
        <taxon>Rhodomicrobium</taxon>
    </lineage>
</organism>
<evidence type="ECO:0000256" key="1">
    <source>
        <dbReference type="ARBA" id="ARBA00013860"/>
    </source>
</evidence>
<dbReference type="InterPro" id="IPR038619">
    <property type="entry name" value="MraZ_sf"/>
</dbReference>
<evidence type="ECO:0000256" key="7">
    <source>
        <dbReference type="HAMAP-Rule" id="MF_01008"/>
    </source>
</evidence>
<dbReference type="GO" id="GO:0000976">
    <property type="term" value="F:transcription cis-regulatory region binding"/>
    <property type="evidence" value="ECO:0007669"/>
    <property type="project" value="TreeGrafter"/>
</dbReference>
<comment type="caution">
    <text evidence="9">The sequence shown here is derived from an EMBL/GenBank/DDBJ whole genome shotgun (WGS) entry which is preliminary data.</text>
</comment>
<accession>A0A8I1GJ86</accession>
<keyword evidence="5 7" id="KW-0238">DNA-binding</keyword>
<dbReference type="GO" id="GO:0005737">
    <property type="term" value="C:cytoplasm"/>
    <property type="evidence" value="ECO:0007669"/>
    <property type="project" value="UniProtKB-UniRule"/>
</dbReference>
<evidence type="ECO:0000256" key="3">
    <source>
        <dbReference type="ARBA" id="ARBA00022737"/>
    </source>
</evidence>
<name>A0A8I1GJ86_9HYPH</name>
<evidence type="ECO:0000313" key="9">
    <source>
        <dbReference type="EMBL" id="MBJ7545000.1"/>
    </source>
</evidence>
<dbReference type="RefSeq" id="WP_013417807.1">
    <property type="nucleotide sequence ID" value="NZ_JAEMUK010000083.1"/>
</dbReference>
<dbReference type="SUPFAM" id="SSF89447">
    <property type="entry name" value="AbrB/MazE/MraZ-like"/>
    <property type="match status" value="1"/>
</dbReference>
<dbReference type="InterPro" id="IPR020603">
    <property type="entry name" value="MraZ_dom"/>
</dbReference>
<comment type="similarity">
    <text evidence="7">Belongs to the MraZ family.</text>
</comment>
<dbReference type="PANTHER" id="PTHR34701:SF1">
    <property type="entry name" value="TRANSCRIPTIONAL REGULATOR MRAZ"/>
    <property type="match status" value="1"/>
</dbReference>
<dbReference type="InterPro" id="IPR037914">
    <property type="entry name" value="SpoVT-AbrB_sf"/>
</dbReference>
<evidence type="ECO:0000313" key="10">
    <source>
        <dbReference type="Proteomes" id="UP000623250"/>
    </source>
</evidence>
<dbReference type="GO" id="GO:0009295">
    <property type="term" value="C:nucleoid"/>
    <property type="evidence" value="ECO:0007669"/>
    <property type="project" value="UniProtKB-SubCell"/>
</dbReference>
<dbReference type="InterPro" id="IPR003444">
    <property type="entry name" value="MraZ"/>
</dbReference>
<dbReference type="HAMAP" id="MF_01008">
    <property type="entry name" value="MraZ"/>
    <property type="match status" value="1"/>
</dbReference>
<dbReference type="PANTHER" id="PTHR34701">
    <property type="entry name" value="TRANSCRIPTIONAL REGULATOR MRAZ"/>
    <property type="match status" value="1"/>
</dbReference>
<dbReference type="EMBL" id="JAEMUK010000083">
    <property type="protein sequence ID" value="MBJ7545000.1"/>
    <property type="molecule type" value="Genomic_DNA"/>
</dbReference>
<evidence type="ECO:0000256" key="4">
    <source>
        <dbReference type="ARBA" id="ARBA00023015"/>
    </source>
</evidence>
<keyword evidence="4 7" id="KW-0805">Transcription regulation</keyword>
<dbReference type="InterPro" id="IPR035642">
    <property type="entry name" value="MraZ_N"/>
</dbReference>
<feature type="domain" description="SpoVT-AbrB" evidence="8">
    <location>
        <begin position="83"/>
        <end position="126"/>
    </location>
</feature>
<dbReference type="InterPro" id="IPR035644">
    <property type="entry name" value="MraZ_C"/>
</dbReference>
<dbReference type="Gene3D" id="3.40.1550.20">
    <property type="entry name" value="Transcriptional regulator MraZ domain"/>
    <property type="match status" value="1"/>
</dbReference>
<keyword evidence="6 7" id="KW-0804">Transcription</keyword>
<dbReference type="Pfam" id="PF02381">
    <property type="entry name" value="MraZ"/>
    <property type="match status" value="1"/>
</dbReference>
<evidence type="ECO:0000256" key="6">
    <source>
        <dbReference type="ARBA" id="ARBA00023163"/>
    </source>
</evidence>
<evidence type="ECO:0000256" key="2">
    <source>
        <dbReference type="ARBA" id="ARBA00022490"/>
    </source>
</evidence>